<name>A0AAV3ZQ88_9GAST</name>
<keyword evidence="2" id="KW-1185">Reference proteome</keyword>
<dbReference type="AlphaFoldDB" id="A0AAV3ZQ88"/>
<dbReference type="GO" id="GO:0004519">
    <property type="term" value="F:endonuclease activity"/>
    <property type="evidence" value="ECO:0007669"/>
    <property type="project" value="UniProtKB-KW"/>
</dbReference>
<organism evidence="1 2">
    <name type="scientific">Plakobranchus ocellatus</name>
    <dbReference type="NCBI Taxonomy" id="259542"/>
    <lineage>
        <taxon>Eukaryota</taxon>
        <taxon>Metazoa</taxon>
        <taxon>Spiralia</taxon>
        <taxon>Lophotrochozoa</taxon>
        <taxon>Mollusca</taxon>
        <taxon>Gastropoda</taxon>
        <taxon>Heterobranchia</taxon>
        <taxon>Euthyneura</taxon>
        <taxon>Panpulmonata</taxon>
        <taxon>Sacoglossa</taxon>
        <taxon>Placobranchoidea</taxon>
        <taxon>Plakobranchidae</taxon>
        <taxon>Plakobranchus</taxon>
    </lineage>
</organism>
<comment type="caution">
    <text evidence="1">The sequence shown here is derived from an EMBL/GenBank/DDBJ whole genome shotgun (WGS) entry which is preliminary data.</text>
</comment>
<keyword evidence="1" id="KW-0255">Endonuclease</keyword>
<evidence type="ECO:0000313" key="1">
    <source>
        <dbReference type="EMBL" id="GFN97007.1"/>
    </source>
</evidence>
<accession>A0AAV3ZQ88</accession>
<keyword evidence="1" id="KW-0378">Hydrolase</keyword>
<sequence length="145" mass="17127">MVTSVFLYACESWTLTAELQRRVQALELRCYRKMLNISFKDHVTNNEVKTRVRRAIGPVEDLLSIVKRRKMTWYGHVTRSSRLAKTILQSTVPGGRRRGRQKKRWEDNINEWTGLSFANSQRASEGRSRWRRIVRRSSRVPQQPP</sequence>
<dbReference type="PANTHER" id="PTHR47027:SF20">
    <property type="entry name" value="REVERSE TRANSCRIPTASE-LIKE PROTEIN WITH RNA-DIRECTED DNA POLYMERASE DOMAIN"/>
    <property type="match status" value="1"/>
</dbReference>
<reference evidence="1 2" key="1">
    <citation type="journal article" date="2021" name="Elife">
        <title>Chloroplast acquisition without the gene transfer in kleptoplastic sea slugs, Plakobranchus ocellatus.</title>
        <authorList>
            <person name="Maeda T."/>
            <person name="Takahashi S."/>
            <person name="Yoshida T."/>
            <person name="Shimamura S."/>
            <person name="Takaki Y."/>
            <person name="Nagai Y."/>
            <person name="Toyoda A."/>
            <person name="Suzuki Y."/>
            <person name="Arimoto A."/>
            <person name="Ishii H."/>
            <person name="Satoh N."/>
            <person name="Nishiyama T."/>
            <person name="Hasebe M."/>
            <person name="Maruyama T."/>
            <person name="Minagawa J."/>
            <person name="Obokata J."/>
            <person name="Shigenobu S."/>
        </authorList>
    </citation>
    <scope>NUCLEOTIDE SEQUENCE [LARGE SCALE GENOMIC DNA]</scope>
</reference>
<protein>
    <submittedName>
        <fullName evidence="1">Endonuclease-reverse transcriptase</fullName>
    </submittedName>
</protein>
<dbReference type="Proteomes" id="UP000735302">
    <property type="component" value="Unassembled WGS sequence"/>
</dbReference>
<dbReference type="EMBL" id="BLXT01002714">
    <property type="protein sequence ID" value="GFN97007.1"/>
    <property type="molecule type" value="Genomic_DNA"/>
</dbReference>
<keyword evidence="1" id="KW-0540">Nuclease</keyword>
<proteinExistence type="predicted"/>
<gene>
    <name evidence="1" type="ORF">PoB_002351300</name>
</gene>
<evidence type="ECO:0000313" key="2">
    <source>
        <dbReference type="Proteomes" id="UP000735302"/>
    </source>
</evidence>
<dbReference type="PANTHER" id="PTHR47027">
    <property type="entry name" value="REVERSE TRANSCRIPTASE DOMAIN-CONTAINING PROTEIN"/>
    <property type="match status" value="1"/>
</dbReference>